<dbReference type="SMART" id="SM00409">
    <property type="entry name" value="IG"/>
    <property type="match status" value="2"/>
</dbReference>
<sequence length="290" mass="32325">MWLACTLSACPLRTGVHTPVRQGGRASLPHFMWKVSLPPHGKCSFRDIMEISKEDEPELKDAAIKIQAAFKGYKARKDMRPVFREVFKDQTFEPNGTIHLDCVTEGKPDKVRWLKDGEPVVDGKHHHVDIYSDGTCSLVITAVTTKDTGVYTCEVSNKFGTTSHSAKVTVGTAREPSGRRPLTVGYSADSEPESFPKPRVYWFKDGQPVHASERVQLSAERDVHSVEITEVKREDMGEYSAYISNVAGSAYSSARLIVLSTSESEIKQIQKNLSYPGDAIWFKSGSKMWP</sequence>
<dbReference type="FunFam" id="2.60.40.10:FF:000107">
    <property type="entry name" value="Myosin, light chain kinase a"/>
    <property type="match status" value="1"/>
</dbReference>
<accession>A0A3B3D706</accession>
<dbReference type="Pfam" id="PF07679">
    <property type="entry name" value="I-set"/>
    <property type="match status" value="2"/>
</dbReference>
<dbReference type="Gene3D" id="1.20.5.190">
    <property type="match status" value="1"/>
</dbReference>
<dbReference type="CDD" id="cd23767">
    <property type="entry name" value="IQCD"/>
    <property type="match status" value="1"/>
</dbReference>
<dbReference type="InterPro" id="IPR007110">
    <property type="entry name" value="Ig-like_dom"/>
</dbReference>
<dbReference type="InterPro" id="IPR036179">
    <property type="entry name" value="Ig-like_dom_sf"/>
</dbReference>
<dbReference type="PaxDb" id="30732-ENSOMEP00000025952"/>
<keyword evidence="5" id="KW-1185">Reference proteome</keyword>
<evidence type="ECO:0000256" key="2">
    <source>
        <dbReference type="ARBA" id="ARBA00023319"/>
    </source>
</evidence>
<dbReference type="FunFam" id="2.60.40.10:FF:000032">
    <property type="entry name" value="palladin isoform X1"/>
    <property type="match status" value="1"/>
</dbReference>
<dbReference type="InterPro" id="IPR003598">
    <property type="entry name" value="Ig_sub2"/>
</dbReference>
<dbReference type="InterPro" id="IPR013783">
    <property type="entry name" value="Ig-like_fold"/>
</dbReference>
<dbReference type="GO" id="GO:0003007">
    <property type="term" value="P:heart morphogenesis"/>
    <property type="evidence" value="ECO:0007669"/>
    <property type="project" value="UniProtKB-ARBA"/>
</dbReference>
<evidence type="ECO:0000256" key="1">
    <source>
        <dbReference type="ARBA" id="ARBA00023157"/>
    </source>
</evidence>
<dbReference type="Pfam" id="PF00612">
    <property type="entry name" value="IQ"/>
    <property type="match status" value="1"/>
</dbReference>
<dbReference type="AlphaFoldDB" id="A0A3B3D706"/>
<proteinExistence type="predicted"/>
<name>A0A3B3D706_ORYME</name>
<protein>
    <recommendedName>
        <fullName evidence="3">Ig-like domain-containing protein</fullName>
    </recommendedName>
</protein>
<dbReference type="PANTHER" id="PTHR47633">
    <property type="entry name" value="IMMUNOGLOBULIN"/>
    <property type="match status" value="1"/>
</dbReference>
<keyword evidence="2" id="KW-0393">Immunoglobulin domain</keyword>
<evidence type="ECO:0000313" key="5">
    <source>
        <dbReference type="Proteomes" id="UP000261560"/>
    </source>
</evidence>
<dbReference type="SMART" id="SM00015">
    <property type="entry name" value="IQ"/>
    <property type="match status" value="1"/>
</dbReference>
<organism evidence="4 5">
    <name type="scientific">Oryzias melastigma</name>
    <name type="common">Marine medaka</name>
    <dbReference type="NCBI Taxonomy" id="30732"/>
    <lineage>
        <taxon>Eukaryota</taxon>
        <taxon>Metazoa</taxon>
        <taxon>Chordata</taxon>
        <taxon>Craniata</taxon>
        <taxon>Vertebrata</taxon>
        <taxon>Euteleostomi</taxon>
        <taxon>Actinopterygii</taxon>
        <taxon>Neopterygii</taxon>
        <taxon>Teleostei</taxon>
        <taxon>Neoteleostei</taxon>
        <taxon>Acanthomorphata</taxon>
        <taxon>Ovalentaria</taxon>
        <taxon>Atherinomorphae</taxon>
        <taxon>Beloniformes</taxon>
        <taxon>Adrianichthyidae</taxon>
        <taxon>Oryziinae</taxon>
        <taxon>Oryzias</taxon>
    </lineage>
</organism>
<dbReference type="SMART" id="SM00408">
    <property type="entry name" value="IGc2"/>
    <property type="match status" value="2"/>
</dbReference>
<dbReference type="STRING" id="30732.ENSOMEP00000025952"/>
<reference evidence="4" key="2">
    <citation type="submission" date="2025-09" db="UniProtKB">
        <authorList>
            <consortium name="Ensembl"/>
        </authorList>
    </citation>
    <scope>IDENTIFICATION</scope>
</reference>
<dbReference type="SUPFAM" id="SSF48726">
    <property type="entry name" value="Immunoglobulin"/>
    <property type="match status" value="2"/>
</dbReference>
<keyword evidence="1" id="KW-1015">Disulfide bond</keyword>
<feature type="domain" description="Ig-like" evidence="3">
    <location>
        <begin position="81"/>
        <end position="169"/>
    </location>
</feature>
<evidence type="ECO:0000259" key="3">
    <source>
        <dbReference type="PROSITE" id="PS50835"/>
    </source>
</evidence>
<dbReference type="Proteomes" id="UP000261560">
    <property type="component" value="Unplaced"/>
</dbReference>
<dbReference type="InterPro" id="IPR000048">
    <property type="entry name" value="IQ_motif_EF-hand-BS"/>
</dbReference>
<dbReference type="InterPro" id="IPR003599">
    <property type="entry name" value="Ig_sub"/>
</dbReference>
<evidence type="ECO:0000313" key="4">
    <source>
        <dbReference type="Ensembl" id="ENSOMEP00000025952.1"/>
    </source>
</evidence>
<dbReference type="OMA" id="YWFKDSH"/>
<dbReference type="GeneTree" id="ENSGT00940000154756"/>
<reference evidence="4" key="1">
    <citation type="submission" date="2025-08" db="UniProtKB">
        <authorList>
            <consortium name="Ensembl"/>
        </authorList>
    </citation>
    <scope>IDENTIFICATION</scope>
</reference>
<dbReference type="GO" id="GO:0055013">
    <property type="term" value="P:cardiac muscle cell development"/>
    <property type="evidence" value="ECO:0007669"/>
    <property type="project" value="UniProtKB-ARBA"/>
</dbReference>
<dbReference type="PROSITE" id="PS50835">
    <property type="entry name" value="IG_LIKE"/>
    <property type="match status" value="1"/>
</dbReference>
<dbReference type="Ensembl" id="ENSOMET00000005797.1">
    <property type="protein sequence ID" value="ENSOMEP00000025952.1"/>
    <property type="gene ID" value="ENSOMEG00000007491.1"/>
</dbReference>
<dbReference type="Gene3D" id="2.60.40.10">
    <property type="entry name" value="Immunoglobulins"/>
    <property type="match status" value="2"/>
</dbReference>
<dbReference type="PROSITE" id="PS50096">
    <property type="entry name" value="IQ"/>
    <property type="match status" value="1"/>
</dbReference>
<dbReference type="InterPro" id="IPR013098">
    <property type="entry name" value="Ig_I-set"/>
</dbReference>